<accession>A0AAU7KCY6</accession>
<sequence>MAVRSLGQLTLDLVARVGGFTGPMDQASRAAKKDMADIAKSFKGAATAITATAGTVAAAGGAIVALTKTAADNARTLQNQAQVANASVEEFQRMAYATQSVQIEQDKLSQILQDVNDRVGDFMQSGGGEMADFFENIAPQVGVTADQFRNLSGPQALQLYYDSLERANLSQQDMTFYLEAIASDTTALIPLLRDGGQGFADMAAEADELGIVLSELDIAKLNEFGRQFDRVNGILATTGQLIAAELSPYLSTIGDDLVELAADGDGFGESVRNAVESSLEVIGYLSNALHGIEVVMKGMRAAAFSVGQAYTAVFAEITNAATFLMDQVAGAINTVIDGINHIPGVDDIPLISSFQDSSYAQGIRALRDEMAGLGEDARQEFVEAFNEPLPKTVIDEWLREVRNSTDELASDIALPGMTVTGSSLPNAKDREAALKAQAAAQKEVSDAARELADSQQQLLDRLYPAKATWAQYREDLELLNLREKTDETLDLADAQQRLANELSVGLTGGFMEQLAGGGAMEDGEDDGYWEKWLEGAQEAFTNFDELAGDTIDNFSSRFGDAFESMIFDAESLGDAVYGIADGMARSIVNALGEMAAEWLAYQAVQMLVGRTTQASAATTQAANAQAMSQMAGLNAYSSTAAIPIVGPVLAPGAMAAAIAATQPVAASVAAMSVAGMAHDGIDSVPQDGTWLLQKGERVTTADTSAKLDRTLDDVQRNRSGGDVSVNVVNNGQPMQATASTRMEDGKMVIDVLLQDLNKDGRYIKALRGQTNVQRRGN</sequence>
<dbReference type="RefSeq" id="WP_348826661.1">
    <property type="nucleotide sequence ID" value="NZ_CP098827.1"/>
</dbReference>
<evidence type="ECO:0000313" key="1">
    <source>
        <dbReference type="EMBL" id="XBO69515.1"/>
    </source>
</evidence>
<evidence type="ECO:0008006" key="2">
    <source>
        <dbReference type="Google" id="ProtNLM"/>
    </source>
</evidence>
<reference evidence="1" key="1">
    <citation type="submission" date="2022-06" db="EMBL/GenBank/DDBJ databases">
        <title>A novel DMS-producing enzyme.</title>
        <authorList>
            <person name="Zhang Y."/>
        </authorList>
    </citation>
    <scope>NUCLEOTIDE SEQUENCE</scope>
    <source>
        <strain evidence="1">RT37</strain>
    </source>
</reference>
<name>A0AAU7KCY6_9GAMM</name>
<gene>
    <name evidence="1" type="ORF">NFG58_12850</name>
</gene>
<dbReference type="AlphaFoldDB" id="A0AAU7KCY6"/>
<organism evidence="1">
    <name type="scientific">Halomonas sp. RT37</name>
    <dbReference type="NCBI Taxonomy" id="2950872"/>
    <lineage>
        <taxon>Bacteria</taxon>
        <taxon>Pseudomonadati</taxon>
        <taxon>Pseudomonadota</taxon>
        <taxon>Gammaproteobacteria</taxon>
        <taxon>Oceanospirillales</taxon>
        <taxon>Halomonadaceae</taxon>
        <taxon>Halomonas</taxon>
    </lineage>
</organism>
<proteinExistence type="predicted"/>
<dbReference type="EMBL" id="CP098827">
    <property type="protein sequence ID" value="XBO69515.1"/>
    <property type="molecule type" value="Genomic_DNA"/>
</dbReference>
<protein>
    <recommendedName>
        <fullName evidence="2">Bacteriophage tail tape measure C-terminal domain-containing protein</fullName>
    </recommendedName>
</protein>